<accession>A0ABR7I4A1</accession>
<evidence type="ECO:0000313" key="2">
    <source>
        <dbReference type="Proteomes" id="UP000633936"/>
    </source>
</evidence>
<reference evidence="1 2" key="1">
    <citation type="submission" date="2020-08" db="EMBL/GenBank/DDBJ databases">
        <title>Genome public.</title>
        <authorList>
            <person name="Liu C."/>
            <person name="Sun Q."/>
        </authorList>
    </citation>
    <scope>NUCLEOTIDE SEQUENCE [LARGE SCALE GENOMIC DNA]</scope>
    <source>
        <strain evidence="1 2">27-44</strain>
    </source>
</reference>
<dbReference type="InterPro" id="IPR024787">
    <property type="entry name" value="EcsC"/>
</dbReference>
<comment type="caution">
    <text evidence="1">The sequence shown here is derived from an EMBL/GenBank/DDBJ whole genome shotgun (WGS) entry which is preliminary data.</text>
</comment>
<dbReference type="Pfam" id="PF12787">
    <property type="entry name" value="EcsC"/>
    <property type="match status" value="1"/>
</dbReference>
<sequence>MEMNQNQIMELLDTLYAKSINGIPKVSQPIDVLANDYLSKNNSIEKAAKQFINYQVAKCTTSGFVTGLGGLITLPVAIPANVSSVMYVQMRMIACLAYMGGYDTNSDQVQTLVYACLAGISIDQIIKQAGIKFGTKFTTAMVKKIPGTVLTKINQKVGFRFLTKFGEKGIINIVKLVPVVGGVIGGGFDLVETKVIANRAYKMFIKGDFSALDDKDDDEIIDVDIDNIETPADKSNS</sequence>
<organism evidence="1 2">
    <name type="scientific">Blautia intestinalis</name>
    <dbReference type="NCBI Taxonomy" id="2763028"/>
    <lineage>
        <taxon>Bacteria</taxon>
        <taxon>Bacillati</taxon>
        <taxon>Bacillota</taxon>
        <taxon>Clostridia</taxon>
        <taxon>Lachnospirales</taxon>
        <taxon>Lachnospiraceae</taxon>
        <taxon>Blautia</taxon>
    </lineage>
</organism>
<evidence type="ECO:0000313" key="1">
    <source>
        <dbReference type="EMBL" id="MBC5741330.1"/>
    </source>
</evidence>
<gene>
    <name evidence="1" type="ORF">H8Z79_12975</name>
</gene>
<dbReference type="RefSeq" id="WP_118041482.1">
    <property type="nucleotide sequence ID" value="NZ_JACOQE010000009.1"/>
</dbReference>
<dbReference type="Proteomes" id="UP000633936">
    <property type="component" value="Unassembled WGS sequence"/>
</dbReference>
<protein>
    <submittedName>
        <fullName evidence="1">EcsC family protein</fullName>
    </submittedName>
</protein>
<proteinExistence type="predicted"/>
<keyword evidence="2" id="KW-1185">Reference proteome</keyword>
<dbReference type="EMBL" id="JACOQE010000009">
    <property type="protein sequence ID" value="MBC5741330.1"/>
    <property type="molecule type" value="Genomic_DNA"/>
</dbReference>
<name>A0ABR7I4A1_9FIRM</name>